<organism evidence="1 2">
    <name type="scientific">Acer saccharum</name>
    <name type="common">Sugar maple</name>
    <dbReference type="NCBI Taxonomy" id="4024"/>
    <lineage>
        <taxon>Eukaryota</taxon>
        <taxon>Viridiplantae</taxon>
        <taxon>Streptophyta</taxon>
        <taxon>Embryophyta</taxon>
        <taxon>Tracheophyta</taxon>
        <taxon>Spermatophyta</taxon>
        <taxon>Magnoliopsida</taxon>
        <taxon>eudicotyledons</taxon>
        <taxon>Gunneridae</taxon>
        <taxon>Pentapetalae</taxon>
        <taxon>rosids</taxon>
        <taxon>malvids</taxon>
        <taxon>Sapindales</taxon>
        <taxon>Sapindaceae</taxon>
        <taxon>Hippocastanoideae</taxon>
        <taxon>Acereae</taxon>
        <taxon>Acer</taxon>
    </lineage>
</organism>
<keyword evidence="2" id="KW-1185">Reference proteome</keyword>
<protein>
    <submittedName>
        <fullName evidence="1">Uncharacterized protein</fullName>
    </submittedName>
</protein>
<evidence type="ECO:0000313" key="2">
    <source>
        <dbReference type="Proteomes" id="UP001168877"/>
    </source>
</evidence>
<name>A0AA39RPT9_ACESA</name>
<sequence length="441" mass="49470">MLSLCPLVSRLSLATRTSATRILKGKTIPALANSGVQANRVIVTRTFSVKSDLEGDNGSGGSKNKENNASIPPFFHAVSFPDFLNDSREDFDISILWFHTNKEKNAFLGGRHGEVVPIKVNSQILEVPSGILPCYIKESDKEEMYRLHMEDQETQTSEKLAKDFNTAAETVDEILLVRDALKNGNKLTGTKIVEMYQLYKENPEIYTIERLAKDFGVAKGSAHLALFSAHMRHNPPWLNDDGSGDSRNKESNASVPAHFHSVSFNASFAISKPSKEDFEVIGEWVYTNNEDNAFLGGRHGKVVTVYTPEKLAKVYNTAPETVNAILFLRDNRKKLQGTEKGEMYRLYMENPEIYTIDRLAKDFGVAKGSAHVALFSQQLCHNPPWLKSSASHGGEIHRLPLTGIMKADLERWSASSNAMAEERKIVKEYRNKMSSRHFFRL</sequence>
<reference evidence="1" key="2">
    <citation type="submission" date="2023-06" db="EMBL/GenBank/DDBJ databases">
        <authorList>
            <person name="Swenson N.G."/>
            <person name="Wegrzyn J.L."/>
            <person name="Mcevoy S.L."/>
        </authorList>
    </citation>
    <scope>NUCLEOTIDE SEQUENCE</scope>
    <source>
        <strain evidence="1">NS2018</strain>
        <tissue evidence="1">Leaf</tissue>
    </source>
</reference>
<gene>
    <name evidence="1" type="ORF">LWI29_003581</name>
</gene>
<dbReference type="Proteomes" id="UP001168877">
    <property type="component" value="Unassembled WGS sequence"/>
</dbReference>
<proteinExistence type="predicted"/>
<dbReference type="PANTHER" id="PTHR35476">
    <property type="entry name" value="MUCIN-LIKE PROTEIN"/>
    <property type="match status" value="1"/>
</dbReference>
<dbReference type="AlphaFoldDB" id="A0AA39RPT9"/>
<evidence type="ECO:0000313" key="1">
    <source>
        <dbReference type="EMBL" id="KAK0578002.1"/>
    </source>
</evidence>
<dbReference type="EMBL" id="JAUESC010000385">
    <property type="protein sequence ID" value="KAK0578002.1"/>
    <property type="molecule type" value="Genomic_DNA"/>
</dbReference>
<dbReference type="InterPro" id="IPR052851">
    <property type="entry name" value="GCD1_mitochondrial"/>
</dbReference>
<accession>A0AA39RPT9</accession>
<comment type="caution">
    <text evidence="1">The sequence shown here is derived from an EMBL/GenBank/DDBJ whole genome shotgun (WGS) entry which is preliminary data.</text>
</comment>
<reference evidence="1" key="1">
    <citation type="journal article" date="2022" name="Plant J.">
        <title>Strategies of tolerance reflected in two North American maple genomes.</title>
        <authorList>
            <person name="McEvoy S.L."/>
            <person name="Sezen U.U."/>
            <person name="Trouern-Trend A."/>
            <person name="McMahon S.M."/>
            <person name="Schaberg P.G."/>
            <person name="Yang J."/>
            <person name="Wegrzyn J.L."/>
            <person name="Swenson N.G."/>
        </authorList>
    </citation>
    <scope>NUCLEOTIDE SEQUENCE</scope>
    <source>
        <strain evidence="1">NS2018</strain>
    </source>
</reference>
<dbReference type="PANTHER" id="PTHR35476:SF3">
    <property type="entry name" value="SMALL RIBOSOMAL SUBUNIT PROTEIN MS75"/>
    <property type="match status" value="1"/>
</dbReference>